<comment type="subcellular location">
    <subcellularLocation>
        <location evidence="3">Cell membrane</location>
        <topology evidence="3">Peripheral membrane protein</topology>
        <orientation evidence="3">Cytoplasmic side</orientation>
    </subcellularLocation>
</comment>
<comment type="function">
    <text evidence="3">NDH-1 shuttles electrons from NADH, via FMN and iron-sulfur (Fe-S) centers, to quinones in the respiratory chain. The immediate electron acceptor for the enzyme in this species is believed to be ubiquinone. Couples the redox reaction to proton translocation (for every two electrons transferred, four hydrogen ions are translocated across the cytoplasmic membrane), and thus conserves the redox energy in a proton gradient.</text>
</comment>
<feature type="compositionally biased region" description="Basic and acidic residues" evidence="4">
    <location>
        <begin position="225"/>
        <end position="235"/>
    </location>
</feature>
<dbReference type="NCBIfam" id="TIGR01961">
    <property type="entry name" value="NuoC_fam"/>
    <property type="match status" value="1"/>
</dbReference>
<reference evidence="6 7" key="1">
    <citation type="submission" date="2024-07" db="EMBL/GenBank/DDBJ databases">
        <title>Novosphingobium kalidii RD2P27.</title>
        <authorList>
            <person name="Sun J.-Q."/>
        </authorList>
    </citation>
    <scope>NUCLEOTIDE SEQUENCE [LARGE SCALE GENOMIC DNA]</scope>
    <source>
        <strain evidence="6 7">RD2P27</strain>
    </source>
</reference>
<evidence type="ECO:0000256" key="3">
    <source>
        <dbReference type="HAMAP-Rule" id="MF_01357"/>
    </source>
</evidence>
<keyword evidence="3" id="KW-0830">Ubiquinone</keyword>
<dbReference type="NCBIfam" id="NF004733">
    <property type="entry name" value="PRK06074.1-5"/>
    <property type="match status" value="1"/>
</dbReference>
<evidence type="ECO:0000259" key="5">
    <source>
        <dbReference type="Pfam" id="PF00329"/>
    </source>
</evidence>
<name>A0ABV2D2Y8_9SPHN</name>
<feature type="domain" description="NADH:ubiquinone oxidoreductase 30kDa subunit" evidence="5">
    <location>
        <begin position="40"/>
        <end position="159"/>
    </location>
</feature>
<accession>A0ABV2D2Y8</accession>
<keyword evidence="3" id="KW-1278">Translocase</keyword>
<dbReference type="Gene3D" id="3.30.460.80">
    <property type="entry name" value="NADH:ubiquinone oxidoreductase, 30kDa subunit"/>
    <property type="match status" value="1"/>
</dbReference>
<dbReference type="RefSeq" id="WP_353984713.1">
    <property type="nucleotide sequence ID" value="NZ_JBEWLY010000019.1"/>
</dbReference>
<keyword evidence="7" id="KW-1185">Reference proteome</keyword>
<comment type="catalytic activity">
    <reaction evidence="3">
        <text>a quinone + NADH + 5 H(+)(in) = a quinol + NAD(+) + 4 H(+)(out)</text>
        <dbReference type="Rhea" id="RHEA:57888"/>
        <dbReference type="ChEBI" id="CHEBI:15378"/>
        <dbReference type="ChEBI" id="CHEBI:24646"/>
        <dbReference type="ChEBI" id="CHEBI:57540"/>
        <dbReference type="ChEBI" id="CHEBI:57945"/>
        <dbReference type="ChEBI" id="CHEBI:132124"/>
    </reaction>
</comment>
<keyword evidence="2 3" id="KW-0813">Transport</keyword>
<dbReference type="EC" id="7.1.1.-" evidence="3"/>
<sequence>MAVLHSAPKYAPNDGVRETLAAALGAMVLDTKEEFEEIIITVQRERIEDALRLLRDEHHYQMLMEIAGADYPSRAERFEVIYMLLSITKNHRVMVKVSAAEDTPVPTVTTLWPVAGWLEREIFDLFGVIFAGNRDLRRILTDYGFEGHPFRKDFPLTGYVEVRYSEEDKRVVYEPVRLDQDLRTFDFLSPWEGADYELPGDEKAKPAPSPVAEVKVTESPEETGAGEKTDAKAAEKVAPSVAATGTVAGQGQSEPTPITSDIPDPGAPKPTADRPDRPPSGGASADEGTGSTPEGS</sequence>
<evidence type="ECO:0000256" key="1">
    <source>
        <dbReference type="ARBA" id="ARBA00007569"/>
    </source>
</evidence>
<keyword evidence="3" id="KW-1003">Cell membrane</keyword>
<gene>
    <name evidence="3" type="primary">nuoC</name>
    <name evidence="6" type="ORF">ABVV53_12260</name>
</gene>
<dbReference type="Pfam" id="PF00329">
    <property type="entry name" value="Complex1_30kDa"/>
    <property type="match status" value="1"/>
</dbReference>
<protein>
    <recommendedName>
        <fullName evidence="3">NADH-quinone oxidoreductase subunit C</fullName>
        <ecNumber evidence="3">7.1.1.-</ecNumber>
    </recommendedName>
    <alternativeName>
        <fullName evidence="3">NADH dehydrogenase I subunit C</fullName>
    </alternativeName>
    <alternativeName>
        <fullName evidence="3">NDH-1 subunit C</fullName>
    </alternativeName>
</protein>
<dbReference type="SUPFAM" id="SSF143243">
    <property type="entry name" value="Nqo5-like"/>
    <property type="match status" value="1"/>
</dbReference>
<dbReference type="HAMAP" id="MF_01357">
    <property type="entry name" value="NDH1_NuoC"/>
    <property type="match status" value="1"/>
</dbReference>
<evidence type="ECO:0000313" key="7">
    <source>
        <dbReference type="Proteomes" id="UP001548713"/>
    </source>
</evidence>
<keyword evidence="3" id="KW-0472">Membrane</keyword>
<dbReference type="GO" id="GO:0050136">
    <property type="term" value="F:NADH dehydrogenase (quinone) (non-electrogenic) activity"/>
    <property type="evidence" value="ECO:0007669"/>
    <property type="project" value="UniProtKB-EC"/>
</dbReference>
<comment type="similarity">
    <text evidence="1 3">Belongs to the complex I 30 kDa subunit family.</text>
</comment>
<comment type="caution">
    <text evidence="6">The sequence shown here is derived from an EMBL/GenBank/DDBJ whole genome shotgun (WGS) entry which is preliminary data.</text>
</comment>
<organism evidence="6 7">
    <name type="scientific">Novosphingobium kalidii</name>
    <dbReference type="NCBI Taxonomy" id="3230299"/>
    <lineage>
        <taxon>Bacteria</taxon>
        <taxon>Pseudomonadati</taxon>
        <taxon>Pseudomonadota</taxon>
        <taxon>Alphaproteobacteria</taxon>
        <taxon>Sphingomonadales</taxon>
        <taxon>Sphingomonadaceae</taxon>
        <taxon>Novosphingobium</taxon>
    </lineage>
</organism>
<evidence type="ECO:0000256" key="2">
    <source>
        <dbReference type="ARBA" id="ARBA00022448"/>
    </source>
</evidence>
<keyword evidence="3" id="KW-0520">NAD</keyword>
<feature type="region of interest" description="Disordered" evidence="4">
    <location>
        <begin position="197"/>
        <end position="296"/>
    </location>
</feature>
<keyword evidence="3" id="KW-0874">Quinone</keyword>
<dbReference type="InterPro" id="IPR001268">
    <property type="entry name" value="NADH_UbQ_OxRdtase_30kDa_su"/>
</dbReference>
<dbReference type="PANTHER" id="PTHR10884:SF14">
    <property type="entry name" value="NADH DEHYDROGENASE [UBIQUINONE] IRON-SULFUR PROTEIN 3, MITOCHONDRIAL"/>
    <property type="match status" value="1"/>
</dbReference>
<dbReference type="EMBL" id="JBEWLY010000019">
    <property type="protein sequence ID" value="MET1756222.1"/>
    <property type="molecule type" value="Genomic_DNA"/>
</dbReference>
<dbReference type="PANTHER" id="PTHR10884">
    <property type="entry name" value="NADH DEHYDROGENASE UBIQUINONE IRON-SULFUR PROTEIN 3"/>
    <property type="match status" value="1"/>
</dbReference>
<dbReference type="InterPro" id="IPR010218">
    <property type="entry name" value="NADH_DH_suC"/>
</dbReference>
<proteinExistence type="inferred from homology"/>
<dbReference type="Proteomes" id="UP001548713">
    <property type="component" value="Unassembled WGS sequence"/>
</dbReference>
<evidence type="ECO:0000313" key="6">
    <source>
        <dbReference type="EMBL" id="MET1756222.1"/>
    </source>
</evidence>
<feature type="compositionally biased region" description="Polar residues" evidence="4">
    <location>
        <begin position="247"/>
        <end position="259"/>
    </location>
</feature>
<dbReference type="InterPro" id="IPR037232">
    <property type="entry name" value="NADH_quin_OxRdtase_su_C/D-like"/>
</dbReference>
<keyword evidence="6" id="KW-0560">Oxidoreductase</keyword>
<evidence type="ECO:0000256" key="4">
    <source>
        <dbReference type="SAM" id="MobiDB-lite"/>
    </source>
</evidence>
<comment type="subunit">
    <text evidence="3">NDH-1 is composed of 14 different subunits. Subunits NuoB, C, D, E, F, and G constitute the peripheral sector of the complex.</text>
</comment>